<evidence type="ECO:0000256" key="2">
    <source>
        <dbReference type="ARBA" id="ARBA00022801"/>
    </source>
</evidence>
<dbReference type="GO" id="GO:0016787">
    <property type="term" value="F:hydrolase activity"/>
    <property type="evidence" value="ECO:0007669"/>
    <property type="project" value="UniProtKB-KW"/>
</dbReference>
<protein>
    <submittedName>
        <fullName evidence="5">Alpha/Beta hydrolase protein</fullName>
    </submittedName>
</protein>
<evidence type="ECO:0000313" key="5">
    <source>
        <dbReference type="EMBL" id="ORY15353.1"/>
    </source>
</evidence>
<dbReference type="PANTHER" id="PTHR46640:SF1">
    <property type="entry name" value="FUNGAL LIPASE-LIKE DOMAIN-CONTAINING PROTEIN-RELATED"/>
    <property type="match status" value="1"/>
</dbReference>
<accession>A0A1Y1ZYK8</accession>
<reference evidence="5 6" key="1">
    <citation type="submission" date="2016-07" db="EMBL/GenBank/DDBJ databases">
        <title>Pervasive Adenine N6-methylation of Active Genes in Fungi.</title>
        <authorList>
            <consortium name="DOE Joint Genome Institute"/>
            <person name="Mondo S.J."/>
            <person name="Dannebaum R.O."/>
            <person name="Kuo R.C."/>
            <person name="Labutti K."/>
            <person name="Haridas S."/>
            <person name="Kuo A."/>
            <person name="Salamov A."/>
            <person name="Ahrendt S.R."/>
            <person name="Lipzen A."/>
            <person name="Sullivan W."/>
            <person name="Andreopoulos W.B."/>
            <person name="Clum A."/>
            <person name="Lindquist E."/>
            <person name="Daum C."/>
            <person name="Ramamoorthy G.K."/>
            <person name="Gryganskyi A."/>
            <person name="Culley D."/>
            <person name="Magnuson J.K."/>
            <person name="James T.Y."/>
            <person name="O'Malley M.A."/>
            <person name="Stajich J.E."/>
            <person name="Spatafora J.W."/>
            <person name="Visel A."/>
            <person name="Grigoriev I.V."/>
        </authorList>
    </citation>
    <scope>NUCLEOTIDE SEQUENCE [LARGE SCALE GENOMIC DNA]</scope>
    <source>
        <strain evidence="5 6">CBS 115471</strain>
    </source>
</reference>
<keyword evidence="1" id="KW-0732">Signal</keyword>
<dbReference type="OrthoDB" id="426718at2759"/>
<dbReference type="AlphaFoldDB" id="A0A1Y1ZYK8"/>
<dbReference type="Gene3D" id="3.40.50.1820">
    <property type="entry name" value="alpha/beta hydrolase"/>
    <property type="match status" value="1"/>
</dbReference>
<evidence type="ECO:0000256" key="1">
    <source>
        <dbReference type="ARBA" id="ARBA00022729"/>
    </source>
</evidence>
<dbReference type="Pfam" id="PF03893">
    <property type="entry name" value="Lipase3_N"/>
    <property type="match status" value="1"/>
</dbReference>
<feature type="domain" description="Fungal lipase-type" evidence="3">
    <location>
        <begin position="64"/>
        <end position="193"/>
    </location>
</feature>
<dbReference type="InterPro" id="IPR002921">
    <property type="entry name" value="Fungal_lipase-type"/>
</dbReference>
<organism evidence="5 6">
    <name type="scientific">Clohesyomyces aquaticus</name>
    <dbReference type="NCBI Taxonomy" id="1231657"/>
    <lineage>
        <taxon>Eukaryota</taxon>
        <taxon>Fungi</taxon>
        <taxon>Dikarya</taxon>
        <taxon>Ascomycota</taxon>
        <taxon>Pezizomycotina</taxon>
        <taxon>Dothideomycetes</taxon>
        <taxon>Pleosporomycetidae</taxon>
        <taxon>Pleosporales</taxon>
        <taxon>Lindgomycetaceae</taxon>
        <taxon>Clohesyomyces</taxon>
    </lineage>
</organism>
<dbReference type="Pfam" id="PF01764">
    <property type="entry name" value="Lipase_3"/>
    <property type="match status" value="1"/>
</dbReference>
<dbReference type="InterPro" id="IPR005592">
    <property type="entry name" value="Mono/diacylglycerol_lipase_N"/>
</dbReference>
<evidence type="ECO:0000313" key="6">
    <source>
        <dbReference type="Proteomes" id="UP000193144"/>
    </source>
</evidence>
<evidence type="ECO:0000259" key="4">
    <source>
        <dbReference type="Pfam" id="PF03893"/>
    </source>
</evidence>
<dbReference type="Proteomes" id="UP000193144">
    <property type="component" value="Unassembled WGS sequence"/>
</dbReference>
<dbReference type="CDD" id="cd00519">
    <property type="entry name" value="Lipase_3"/>
    <property type="match status" value="1"/>
</dbReference>
<dbReference type="InterPro" id="IPR051299">
    <property type="entry name" value="AB_hydrolase_lip/est"/>
</dbReference>
<dbReference type="PANTHER" id="PTHR46640">
    <property type="entry name" value="TRIACYLGLYCEROL LIPASE, PUTATIVE (AFU_ORTHOLOGUE AFUA_6G06510)-RELATED"/>
    <property type="match status" value="1"/>
</dbReference>
<name>A0A1Y1ZYK8_9PLEO</name>
<keyword evidence="2 5" id="KW-0378">Hydrolase</keyword>
<feature type="domain" description="Mono-/di-acylglycerol lipase N-terminal" evidence="4">
    <location>
        <begin position="3"/>
        <end position="36"/>
    </location>
</feature>
<dbReference type="STRING" id="1231657.A0A1Y1ZYK8"/>
<proteinExistence type="predicted"/>
<dbReference type="GO" id="GO:0016042">
    <property type="term" value="P:lipid catabolic process"/>
    <property type="evidence" value="ECO:0007669"/>
    <property type="project" value="InterPro"/>
</dbReference>
<dbReference type="InterPro" id="IPR029058">
    <property type="entry name" value="AB_hydrolase_fold"/>
</dbReference>
<keyword evidence="6" id="KW-1185">Reference proteome</keyword>
<sequence>MQQYAAAAYCPLNINTTGTKVTCSVGNCPLVEAADTKTEVEFINVGKTDVTGFVATDHTNRLVVISFRGSSTLQNWITDGIYSTSDTDICPSCEVHDGFWFSWSEARNRVLAALENTASKNAGYQVVVVGHSLGGAIGVLCAAEMRMKGRNVELYTFGAPRVGSKAFSQFVTDQGSNFRVTHYNDIVPRLPPLEFGNKIRRELSFALSKRGPLGGFGYVHISPEYYIRSGTNVTVKVDDIDTYHGLVSFKGNTGQAVPSVDAHRWYFNAISACG</sequence>
<comment type="caution">
    <text evidence="5">The sequence shown here is derived from an EMBL/GenBank/DDBJ whole genome shotgun (WGS) entry which is preliminary data.</text>
</comment>
<evidence type="ECO:0000259" key="3">
    <source>
        <dbReference type="Pfam" id="PF01764"/>
    </source>
</evidence>
<gene>
    <name evidence="5" type="ORF">BCR34DRAFT_184312</name>
</gene>
<dbReference type="SUPFAM" id="SSF53474">
    <property type="entry name" value="alpha/beta-Hydrolases"/>
    <property type="match status" value="1"/>
</dbReference>
<dbReference type="EMBL" id="MCFA01000026">
    <property type="protein sequence ID" value="ORY15353.1"/>
    <property type="molecule type" value="Genomic_DNA"/>
</dbReference>